<comment type="caution">
    <text evidence="2">The sequence shown here is derived from an EMBL/GenBank/DDBJ whole genome shotgun (WGS) entry which is preliminary data.</text>
</comment>
<organism evidence="2 3">
    <name type="scientific">Paenirhodobacter huangdaonensis</name>
    <dbReference type="NCBI Taxonomy" id="2501515"/>
    <lineage>
        <taxon>Bacteria</taxon>
        <taxon>Pseudomonadati</taxon>
        <taxon>Pseudomonadota</taxon>
        <taxon>Alphaproteobacteria</taxon>
        <taxon>Rhodobacterales</taxon>
        <taxon>Rhodobacter group</taxon>
        <taxon>Paenirhodobacter</taxon>
    </lineage>
</organism>
<evidence type="ECO:0000313" key="3">
    <source>
        <dbReference type="Proteomes" id="UP000288071"/>
    </source>
</evidence>
<evidence type="ECO:0000313" key="2">
    <source>
        <dbReference type="EMBL" id="RWR53907.1"/>
    </source>
</evidence>
<protein>
    <submittedName>
        <fullName evidence="2">Trigger factor</fullName>
    </submittedName>
</protein>
<accession>A0A3S3PH37</accession>
<dbReference type="InterPro" id="IPR045632">
    <property type="entry name" value="DUF6314"/>
</dbReference>
<dbReference type="AlphaFoldDB" id="A0A3S3PH37"/>
<feature type="domain" description="DUF6314" evidence="1">
    <location>
        <begin position="8"/>
        <end position="134"/>
    </location>
</feature>
<gene>
    <name evidence="2" type="ORF">EOW66_04640</name>
</gene>
<sequence length="135" mass="15539">MRLRLSDFAGDWTLAREIAQPGAGTARFEGRACFTPQGAGLAYHEAGTLTLPGAAPMRAGRDYLWREEGAEIAVFFSDGRPFHRFDPEVPAAQHWCDPDDYRVRYDFAAWPDWRAEWRVRGPRKDYVMRSLYRRG</sequence>
<proteinExistence type="predicted"/>
<dbReference type="Proteomes" id="UP000288071">
    <property type="component" value="Unassembled WGS sequence"/>
</dbReference>
<keyword evidence="3" id="KW-1185">Reference proteome</keyword>
<dbReference type="RefSeq" id="WP_128155200.1">
    <property type="nucleotide sequence ID" value="NZ_JBHSOM010000016.1"/>
</dbReference>
<reference evidence="3" key="2">
    <citation type="submission" date="2019-01" db="EMBL/GenBank/DDBJ databases">
        <title>Sinorhodobacter populi sp. nov. isolated from the symptomatic bark tissue of Populus euramericana canker.</title>
        <authorList>
            <person name="Li Y."/>
        </authorList>
    </citation>
    <scope>NUCLEOTIDE SEQUENCE [LARGE SCALE GENOMIC DNA]</scope>
    <source>
        <strain evidence="3">CGMCC 1.12963</strain>
    </source>
</reference>
<reference evidence="2 3" key="1">
    <citation type="submission" date="2019-01" db="EMBL/GenBank/DDBJ databases">
        <title>Sinorhodobacter populi sp. nov. isolated from the symptomatic bark tissue of Populus euramericana canker.</title>
        <authorList>
            <person name="Xu G."/>
        </authorList>
    </citation>
    <scope>NUCLEOTIDE SEQUENCE [LARGE SCALE GENOMIC DNA]</scope>
    <source>
        <strain evidence="2 3">CGMCC 1.12963</strain>
    </source>
</reference>
<name>A0A3S3PH37_9RHOB</name>
<dbReference type="EMBL" id="SAVA01000002">
    <property type="protein sequence ID" value="RWR53907.1"/>
    <property type="molecule type" value="Genomic_DNA"/>
</dbReference>
<evidence type="ECO:0000259" key="1">
    <source>
        <dbReference type="Pfam" id="PF19834"/>
    </source>
</evidence>
<dbReference type="Pfam" id="PF19834">
    <property type="entry name" value="DUF6314"/>
    <property type="match status" value="1"/>
</dbReference>